<dbReference type="GO" id="GO:0000162">
    <property type="term" value="P:L-tryptophan biosynthetic process"/>
    <property type="evidence" value="ECO:0007669"/>
    <property type="project" value="TreeGrafter"/>
</dbReference>
<dbReference type="PRINTS" id="PR00096">
    <property type="entry name" value="GATASE"/>
</dbReference>
<dbReference type="SUPFAM" id="SSF52317">
    <property type="entry name" value="Class I glutamine amidotransferase-like"/>
    <property type="match status" value="1"/>
</dbReference>
<dbReference type="Proteomes" id="UP000254707">
    <property type="component" value="Unassembled WGS sequence"/>
</dbReference>
<dbReference type="GO" id="GO:0046820">
    <property type="term" value="F:4-amino-4-deoxychorismate synthase activity"/>
    <property type="evidence" value="ECO:0007669"/>
    <property type="project" value="UniProtKB-EC"/>
</dbReference>
<dbReference type="RefSeq" id="WP_041079722.1">
    <property type="nucleotide sequence ID" value="NZ_CP065797.1"/>
</dbReference>
<proteinExistence type="predicted"/>
<keyword evidence="3" id="KW-0808">Transferase</keyword>
<dbReference type="PRINTS" id="PR00097">
    <property type="entry name" value="ANTSNTHASEII"/>
</dbReference>
<dbReference type="EC" id="2.6.1.85" evidence="3"/>
<gene>
    <name evidence="3" type="primary">pabA_2</name>
    <name evidence="3" type="ORF">NCTC7688_02279</name>
</gene>
<feature type="domain" description="Glutamine amidotransferase" evidence="2">
    <location>
        <begin position="3"/>
        <end position="185"/>
    </location>
</feature>
<dbReference type="PANTHER" id="PTHR43418:SF4">
    <property type="entry name" value="MULTIFUNCTIONAL TRYPTOPHAN BIOSYNTHESIS PROTEIN"/>
    <property type="match status" value="1"/>
</dbReference>
<dbReference type="Pfam" id="PF00117">
    <property type="entry name" value="GATase"/>
    <property type="match status" value="1"/>
</dbReference>
<dbReference type="InterPro" id="IPR050472">
    <property type="entry name" value="Anth_synth/Amidotransfase"/>
</dbReference>
<dbReference type="GO" id="GO:0004049">
    <property type="term" value="F:anthranilate synthase activity"/>
    <property type="evidence" value="ECO:0007669"/>
    <property type="project" value="TreeGrafter"/>
</dbReference>
<organism evidence="3 4">
    <name type="scientific">Staphylococcus saprophyticus</name>
    <dbReference type="NCBI Taxonomy" id="29385"/>
    <lineage>
        <taxon>Bacteria</taxon>
        <taxon>Bacillati</taxon>
        <taxon>Bacillota</taxon>
        <taxon>Bacilli</taxon>
        <taxon>Bacillales</taxon>
        <taxon>Staphylococcaceae</taxon>
        <taxon>Staphylococcus</taxon>
    </lineage>
</organism>
<name>A0A380HPZ3_STASA</name>
<dbReference type="InterPro" id="IPR029062">
    <property type="entry name" value="Class_I_gatase-like"/>
</dbReference>
<dbReference type="GO" id="GO:0005829">
    <property type="term" value="C:cytosol"/>
    <property type="evidence" value="ECO:0007669"/>
    <property type="project" value="TreeGrafter"/>
</dbReference>
<protein>
    <submittedName>
        <fullName evidence="3">Glutamine amidotransferase class-I protein</fullName>
        <ecNumber evidence="3">2.6.1.85</ecNumber>
    </submittedName>
</protein>
<dbReference type="Gene3D" id="3.40.50.880">
    <property type="match status" value="1"/>
</dbReference>
<dbReference type="InterPro" id="IPR006221">
    <property type="entry name" value="TrpG/PapA_dom"/>
</dbReference>
<evidence type="ECO:0000256" key="1">
    <source>
        <dbReference type="ARBA" id="ARBA00022962"/>
    </source>
</evidence>
<evidence type="ECO:0000313" key="3">
    <source>
        <dbReference type="EMBL" id="SUM84030.1"/>
    </source>
</evidence>
<dbReference type="PANTHER" id="PTHR43418">
    <property type="entry name" value="MULTIFUNCTIONAL TRYPTOPHAN BIOSYNTHESIS PROTEIN-RELATED"/>
    <property type="match status" value="1"/>
</dbReference>
<dbReference type="CDD" id="cd01743">
    <property type="entry name" value="GATase1_Anthranilate_Synthase"/>
    <property type="match status" value="1"/>
</dbReference>
<keyword evidence="3" id="KW-0032">Aminotransferase</keyword>
<dbReference type="AlphaFoldDB" id="A0A380HPZ3"/>
<keyword evidence="1 3" id="KW-0315">Glutamine amidotransferase</keyword>
<dbReference type="FunFam" id="3.40.50.880:FF:000003">
    <property type="entry name" value="Anthranilate synthase component II"/>
    <property type="match status" value="1"/>
</dbReference>
<dbReference type="NCBIfam" id="TIGR00566">
    <property type="entry name" value="trpG_papA"/>
    <property type="match status" value="1"/>
</dbReference>
<dbReference type="InterPro" id="IPR017926">
    <property type="entry name" value="GATASE"/>
</dbReference>
<evidence type="ECO:0000259" key="2">
    <source>
        <dbReference type="Pfam" id="PF00117"/>
    </source>
</evidence>
<dbReference type="EMBL" id="UHED01000001">
    <property type="protein sequence ID" value="SUM84030.1"/>
    <property type="molecule type" value="Genomic_DNA"/>
</dbReference>
<reference evidence="3 4" key="1">
    <citation type="submission" date="2018-06" db="EMBL/GenBank/DDBJ databases">
        <authorList>
            <consortium name="Pathogen Informatics"/>
            <person name="Doyle S."/>
        </authorList>
    </citation>
    <scope>NUCLEOTIDE SEQUENCE [LARGE SCALE GENOMIC DNA]</scope>
    <source>
        <strain evidence="3 4">NCTC7688</strain>
    </source>
</reference>
<sequence length="197" mass="22237">MILIIDNKDSFTYNIVDYVKQSYRGLIEVIDVTYLTVNKIHELAPKAIIISPGPGAPRDYPLLNEVIKTFSEAMPILGVCLGFQQIVTYFGGDIIKSDKPIHGHTTQIRHSGKGLFHQLPETFKVMRYHSLKAHAQNFPNTLEITAINEDNIIMGLEHKVLPIYGVQYHPESILSEHGLTQIQTFINIVEAYHANTL</sequence>
<dbReference type="PROSITE" id="PS51273">
    <property type="entry name" value="GATASE_TYPE_1"/>
    <property type="match status" value="1"/>
</dbReference>
<accession>A0A380HPZ3</accession>
<evidence type="ECO:0000313" key="4">
    <source>
        <dbReference type="Proteomes" id="UP000254707"/>
    </source>
</evidence>